<evidence type="ECO:0000256" key="20">
    <source>
        <dbReference type="ARBA" id="ARBA00030307"/>
    </source>
</evidence>
<comment type="function">
    <text evidence="21">Initiates the extrinsic pathway of blood coagulation. Serine protease that circulates in the blood in a zymogen form. Factor VII is converted to factor VIIa by factor Xa, factor XIIa, factor IXa, or thrombin by minor proteolysis. In the presence of tissue factor and calcium ions, factor VIIa then converts factor X to factor Xa by limited proteolysis. Factor VIIa also converts factor IX to factor IXa in the presence of tissue factor and calcium.</text>
</comment>
<dbReference type="Pfam" id="PF14670">
    <property type="entry name" value="FXa_inhibition"/>
    <property type="match status" value="1"/>
</dbReference>
<keyword evidence="17" id="KW-0865">Zymogen</keyword>
<evidence type="ECO:0000256" key="1">
    <source>
        <dbReference type="ARBA" id="ARBA00001355"/>
    </source>
</evidence>
<evidence type="ECO:0000256" key="3">
    <source>
        <dbReference type="ARBA" id="ARBA00012069"/>
    </source>
</evidence>
<comment type="subcellular location">
    <subcellularLocation>
        <location evidence="2">Secreted</location>
    </subcellularLocation>
</comment>
<evidence type="ECO:0000256" key="12">
    <source>
        <dbReference type="ARBA" id="ARBA00022737"/>
    </source>
</evidence>
<dbReference type="GO" id="GO:0004252">
    <property type="term" value="F:serine-type endopeptidase activity"/>
    <property type="evidence" value="ECO:0007669"/>
    <property type="project" value="UniProtKB-EC"/>
</dbReference>
<dbReference type="EC" id="3.4.21.21" evidence="3"/>
<dbReference type="SUPFAM" id="SSF57630">
    <property type="entry name" value="GLA-domain"/>
    <property type="match status" value="1"/>
</dbReference>
<evidence type="ECO:0000256" key="11">
    <source>
        <dbReference type="ARBA" id="ARBA00022729"/>
    </source>
</evidence>
<proteinExistence type="predicted"/>
<feature type="chain" id="PRO_5034580496" description="Coagulation factor VII" evidence="23">
    <location>
        <begin position="24"/>
        <end position="269"/>
    </location>
</feature>
<evidence type="ECO:0000256" key="21">
    <source>
        <dbReference type="ARBA" id="ARBA00056668"/>
    </source>
</evidence>
<dbReference type="PROSITE" id="PS50026">
    <property type="entry name" value="EGF_3"/>
    <property type="match status" value="1"/>
</dbReference>
<dbReference type="FunFam" id="2.10.25.10:FF:000420">
    <property type="entry name" value="Coagulation factor VII"/>
    <property type="match status" value="1"/>
</dbReference>
<dbReference type="SMART" id="SM00181">
    <property type="entry name" value="EGF"/>
    <property type="match status" value="2"/>
</dbReference>
<accession>A0A8C3M7Q4</accession>
<feature type="disulfide bond" evidence="22">
    <location>
        <begin position="112"/>
        <end position="121"/>
    </location>
</feature>
<dbReference type="PANTHER" id="PTHR24278">
    <property type="entry name" value="COAGULATION FACTOR"/>
    <property type="match status" value="1"/>
</dbReference>
<dbReference type="InterPro" id="IPR001881">
    <property type="entry name" value="EGF-like_Ca-bd_dom"/>
</dbReference>
<evidence type="ECO:0000256" key="7">
    <source>
        <dbReference type="ARBA" id="ARBA00022536"/>
    </source>
</evidence>
<dbReference type="Gene3D" id="4.10.740.10">
    <property type="entry name" value="Coagulation Factor IX"/>
    <property type="match status" value="1"/>
</dbReference>
<evidence type="ECO:0000313" key="26">
    <source>
        <dbReference type="Ensembl" id="ENSCPIP00010018055.1"/>
    </source>
</evidence>
<dbReference type="SUPFAM" id="SSF57196">
    <property type="entry name" value="EGF/Laminin"/>
    <property type="match status" value="2"/>
</dbReference>
<dbReference type="GO" id="GO:0005615">
    <property type="term" value="C:extracellular space"/>
    <property type="evidence" value="ECO:0007669"/>
    <property type="project" value="TreeGrafter"/>
</dbReference>
<keyword evidence="13" id="KW-0378">Hydrolase</keyword>
<dbReference type="SMART" id="SM00069">
    <property type="entry name" value="GLA"/>
    <property type="match status" value="1"/>
</dbReference>
<dbReference type="InterPro" id="IPR018097">
    <property type="entry name" value="EGF_Ca-bd_CS"/>
</dbReference>
<dbReference type="PANTHER" id="PTHR24278:SF26">
    <property type="entry name" value="COAGULATION FACTOR VII"/>
    <property type="match status" value="1"/>
</dbReference>
<sequence length="269" mass="30512">MVSRQCVALLLCFPLLVPPSLEAVFLKQEEANSIFQRRRRANSFFEEIKLGSLERECIEEKCSFEEAREIYRDDERTKEFWHIYSDPNQCDSSPCQNGGSCDDQFQDYVCRCPPEYEGKSCEIALDENLKCIYENGGCEQYCADQQSGKRVCFCAEGYALASDGVSCIPQVKYPCGKIPVLAKKNATAQGRIVGGVTCPPGECPWQVSLPQIFIVVIAVFLVKPLSYIRYFECVMLKCTESVRFGQTIHTQTIHTQQLHLFQSRISALF</sequence>
<dbReference type="Ensembl" id="ENSCPIT00010021469.1">
    <property type="protein sequence ID" value="ENSCPIP00010018055.1"/>
    <property type="gene ID" value="ENSCPIG00010014421.1"/>
</dbReference>
<evidence type="ECO:0000256" key="19">
    <source>
        <dbReference type="ARBA" id="ARBA00023180"/>
    </source>
</evidence>
<name>A0A8C3M7Q4_CHRPC</name>
<keyword evidence="10" id="KW-0356">Hemostasis</keyword>
<evidence type="ECO:0000313" key="27">
    <source>
        <dbReference type="Proteomes" id="UP000694543"/>
    </source>
</evidence>
<keyword evidence="18 22" id="KW-1015">Disulfide bond</keyword>
<dbReference type="PROSITE" id="PS01187">
    <property type="entry name" value="EGF_CA"/>
    <property type="match status" value="1"/>
</dbReference>
<evidence type="ECO:0000256" key="17">
    <source>
        <dbReference type="ARBA" id="ARBA00023145"/>
    </source>
</evidence>
<feature type="signal peptide" evidence="23">
    <location>
        <begin position="1"/>
        <end position="23"/>
    </location>
</feature>
<evidence type="ECO:0000256" key="15">
    <source>
        <dbReference type="ARBA" id="ARBA00022837"/>
    </source>
</evidence>
<dbReference type="PROSITE" id="PS50998">
    <property type="entry name" value="GLA_2"/>
    <property type="match status" value="1"/>
</dbReference>
<evidence type="ECO:0000256" key="2">
    <source>
        <dbReference type="ARBA" id="ARBA00004613"/>
    </source>
</evidence>
<evidence type="ECO:0000256" key="14">
    <source>
        <dbReference type="ARBA" id="ARBA00022825"/>
    </source>
</evidence>
<evidence type="ECO:0000259" key="25">
    <source>
        <dbReference type="PROSITE" id="PS50998"/>
    </source>
</evidence>
<dbReference type="PRINTS" id="PR00001">
    <property type="entry name" value="GLABLOOD"/>
</dbReference>
<evidence type="ECO:0000256" key="13">
    <source>
        <dbReference type="ARBA" id="ARBA00022801"/>
    </source>
</evidence>
<keyword evidence="12" id="KW-0677">Repeat</keyword>
<evidence type="ECO:0000256" key="18">
    <source>
        <dbReference type="ARBA" id="ARBA00023157"/>
    </source>
</evidence>
<dbReference type="Gene3D" id="2.10.25.10">
    <property type="entry name" value="Laminin"/>
    <property type="match status" value="2"/>
</dbReference>
<reference evidence="26" key="2">
    <citation type="submission" date="2025-09" db="UniProtKB">
        <authorList>
            <consortium name="Ensembl"/>
        </authorList>
    </citation>
    <scope>IDENTIFICATION</scope>
</reference>
<dbReference type="FunFam" id="4.10.740.10:FF:000001">
    <property type="entry name" value="vitamin K-dependent protein S"/>
    <property type="match status" value="1"/>
</dbReference>
<keyword evidence="19" id="KW-0325">Glycoprotein</keyword>
<dbReference type="SMART" id="SM00179">
    <property type="entry name" value="EGF_CA"/>
    <property type="match status" value="1"/>
</dbReference>
<feature type="domain" description="Gla" evidence="25">
    <location>
        <begin position="40"/>
        <end position="86"/>
    </location>
</feature>
<keyword evidence="15" id="KW-0106">Calcium</keyword>
<keyword evidence="11 23" id="KW-0732">Signal</keyword>
<keyword evidence="8" id="KW-0645">Protease</keyword>
<dbReference type="InterPro" id="IPR000152">
    <property type="entry name" value="EGF-type_Asp/Asn_hydroxyl_site"/>
</dbReference>
<dbReference type="InterPro" id="IPR009003">
    <property type="entry name" value="Peptidase_S1_PA"/>
</dbReference>
<dbReference type="InterPro" id="IPR000294">
    <property type="entry name" value="GLA_domain"/>
</dbReference>
<dbReference type="GO" id="GO:0006508">
    <property type="term" value="P:proteolysis"/>
    <property type="evidence" value="ECO:0007669"/>
    <property type="project" value="UniProtKB-KW"/>
</dbReference>
<dbReference type="Pfam" id="PF00594">
    <property type="entry name" value="Gla"/>
    <property type="match status" value="1"/>
</dbReference>
<evidence type="ECO:0000256" key="6">
    <source>
        <dbReference type="ARBA" id="ARBA00022525"/>
    </source>
</evidence>
<dbReference type="GO" id="GO:0007596">
    <property type="term" value="P:blood coagulation"/>
    <property type="evidence" value="ECO:0007669"/>
    <property type="project" value="UniProtKB-KW"/>
</dbReference>
<comment type="caution">
    <text evidence="22">Lacks conserved residue(s) required for the propagation of feature annotation.</text>
</comment>
<keyword evidence="5" id="KW-0301">Gamma-carboxyglutamic acid</keyword>
<evidence type="ECO:0000256" key="5">
    <source>
        <dbReference type="ARBA" id="ARBA00022479"/>
    </source>
</evidence>
<dbReference type="InterPro" id="IPR000742">
    <property type="entry name" value="EGF"/>
</dbReference>
<evidence type="ECO:0000256" key="16">
    <source>
        <dbReference type="ARBA" id="ARBA00023084"/>
    </source>
</evidence>
<dbReference type="AlphaFoldDB" id="A0A8C3M7Q4"/>
<keyword evidence="27" id="KW-1185">Reference proteome</keyword>
<dbReference type="Proteomes" id="UP000694543">
    <property type="component" value="Unplaced"/>
</dbReference>
<dbReference type="CDD" id="cd00054">
    <property type="entry name" value="EGF_CA"/>
    <property type="match status" value="1"/>
</dbReference>
<dbReference type="PROSITE" id="PS00011">
    <property type="entry name" value="GLA_1"/>
    <property type="match status" value="1"/>
</dbReference>
<dbReference type="InterPro" id="IPR017857">
    <property type="entry name" value="Coagulation_fac-like_Gla_dom"/>
</dbReference>
<keyword evidence="6" id="KW-0964">Secreted</keyword>
<keyword evidence="9" id="KW-0165">Cleavage on pair of basic residues</keyword>
<comment type="catalytic activity">
    <reaction evidence="1">
        <text>Selective cleavage of Arg-|-Ile bond in factor X to form factor Xa.</text>
        <dbReference type="EC" id="3.4.21.21"/>
    </reaction>
</comment>
<organism evidence="26 27">
    <name type="scientific">Chrysolophus pictus</name>
    <name type="common">Golden pheasant</name>
    <name type="synonym">Phasianus pictus</name>
    <dbReference type="NCBI Taxonomy" id="9089"/>
    <lineage>
        <taxon>Eukaryota</taxon>
        <taxon>Metazoa</taxon>
        <taxon>Chordata</taxon>
        <taxon>Craniata</taxon>
        <taxon>Vertebrata</taxon>
        <taxon>Euteleostomi</taxon>
        <taxon>Archelosauria</taxon>
        <taxon>Archosauria</taxon>
        <taxon>Dinosauria</taxon>
        <taxon>Saurischia</taxon>
        <taxon>Theropoda</taxon>
        <taxon>Coelurosauria</taxon>
        <taxon>Aves</taxon>
        <taxon>Neognathae</taxon>
        <taxon>Galloanserae</taxon>
        <taxon>Galliformes</taxon>
        <taxon>Phasianidae</taxon>
        <taxon>Phasianinae</taxon>
        <taxon>Chrysolophus</taxon>
    </lineage>
</organism>
<dbReference type="FunFam" id="2.10.25.10:FF:000259">
    <property type="entry name" value="Coagulation factor VII"/>
    <property type="match status" value="1"/>
</dbReference>
<evidence type="ECO:0000256" key="4">
    <source>
        <dbReference type="ARBA" id="ARBA00015530"/>
    </source>
</evidence>
<evidence type="ECO:0000256" key="22">
    <source>
        <dbReference type="PROSITE-ProRule" id="PRU00076"/>
    </source>
</evidence>
<dbReference type="Pfam" id="PF00008">
    <property type="entry name" value="EGF"/>
    <property type="match status" value="1"/>
</dbReference>
<protein>
    <recommendedName>
        <fullName evidence="4">Coagulation factor VII</fullName>
        <ecNumber evidence="3">3.4.21.21</ecNumber>
    </recommendedName>
    <alternativeName>
        <fullName evidence="20">Serum prothrombin conversion accelerator</fullName>
    </alternativeName>
</protein>
<keyword evidence="16" id="KW-0094">Blood coagulation</keyword>
<dbReference type="PRINTS" id="PR00010">
    <property type="entry name" value="EGFBLOOD"/>
</dbReference>
<dbReference type="PROSITE" id="PS00010">
    <property type="entry name" value="ASX_HYDROXYL"/>
    <property type="match status" value="1"/>
</dbReference>
<dbReference type="InterPro" id="IPR035972">
    <property type="entry name" value="GLA-like_dom_SF"/>
</dbReference>
<dbReference type="SUPFAM" id="SSF50494">
    <property type="entry name" value="Trypsin-like serine proteases"/>
    <property type="match status" value="1"/>
</dbReference>
<dbReference type="GO" id="GO:0005509">
    <property type="term" value="F:calcium ion binding"/>
    <property type="evidence" value="ECO:0007669"/>
    <property type="project" value="InterPro"/>
</dbReference>
<evidence type="ECO:0000256" key="9">
    <source>
        <dbReference type="ARBA" id="ARBA00022685"/>
    </source>
</evidence>
<reference evidence="26" key="1">
    <citation type="submission" date="2025-08" db="UniProtKB">
        <authorList>
            <consortium name="Ensembl"/>
        </authorList>
    </citation>
    <scope>IDENTIFICATION</scope>
</reference>
<evidence type="ECO:0000259" key="24">
    <source>
        <dbReference type="PROSITE" id="PS50026"/>
    </source>
</evidence>
<dbReference type="PROSITE" id="PS00022">
    <property type="entry name" value="EGF_1"/>
    <property type="match status" value="1"/>
</dbReference>
<evidence type="ECO:0000256" key="23">
    <source>
        <dbReference type="SAM" id="SignalP"/>
    </source>
</evidence>
<keyword evidence="14" id="KW-0720">Serine protease</keyword>
<evidence type="ECO:0000256" key="10">
    <source>
        <dbReference type="ARBA" id="ARBA00022696"/>
    </source>
</evidence>
<keyword evidence="7 22" id="KW-0245">EGF-like domain</keyword>
<feature type="domain" description="EGF-like" evidence="24">
    <location>
        <begin position="86"/>
        <end position="122"/>
    </location>
</feature>
<dbReference type="InterPro" id="IPR050442">
    <property type="entry name" value="Peptidase_S1_coag_factors"/>
</dbReference>
<evidence type="ECO:0000256" key="8">
    <source>
        <dbReference type="ARBA" id="ARBA00022670"/>
    </source>
</evidence>